<dbReference type="AlphaFoldDB" id="A0AAV9DZ53"/>
<evidence type="ECO:0000256" key="3">
    <source>
        <dbReference type="ARBA" id="ARBA00022806"/>
    </source>
</evidence>
<feature type="domain" description="UvrD-like helicase ATP-binding" evidence="6">
    <location>
        <begin position="12"/>
        <end position="122"/>
    </location>
</feature>
<organism evidence="7 8">
    <name type="scientific">Acorus calamus</name>
    <name type="common">Sweet flag</name>
    <dbReference type="NCBI Taxonomy" id="4465"/>
    <lineage>
        <taxon>Eukaryota</taxon>
        <taxon>Viridiplantae</taxon>
        <taxon>Streptophyta</taxon>
        <taxon>Embryophyta</taxon>
        <taxon>Tracheophyta</taxon>
        <taxon>Spermatophyta</taxon>
        <taxon>Magnoliopsida</taxon>
        <taxon>Liliopsida</taxon>
        <taxon>Acoraceae</taxon>
        <taxon>Acorus</taxon>
    </lineage>
</organism>
<protein>
    <recommendedName>
        <fullName evidence="6">UvrD-like helicase ATP-binding domain-containing protein</fullName>
    </recommendedName>
</protein>
<dbReference type="GO" id="GO:0003677">
    <property type="term" value="F:DNA binding"/>
    <property type="evidence" value="ECO:0007669"/>
    <property type="project" value="InterPro"/>
</dbReference>
<evidence type="ECO:0000256" key="5">
    <source>
        <dbReference type="PROSITE-ProRule" id="PRU00560"/>
    </source>
</evidence>
<accession>A0AAV9DZ53</accession>
<reference evidence="7" key="1">
    <citation type="journal article" date="2023" name="Nat. Commun.">
        <title>Diploid and tetraploid genomes of Acorus and the evolution of monocots.</title>
        <authorList>
            <person name="Ma L."/>
            <person name="Liu K.W."/>
            <person name="Li Z."/>
            <person name="Hsiao Y.Y."/>
            <person name="Qi Y."/>
            <person name="Fu T."/>
            <person name="Tang G.D."/>
            <person name="Zhang D."/>
            <person name="Sun W.H."/>
            <person name="Liu D.K."/>
            <person name="Li Y."/>
            <person name="Chen G.Z."/>
            <person name="Liu X.D."/>
            <person name="Liao X.Y."/>
            <person name="Jiang Y.T."/>
            <person name="Yu X."/>
            <person name="Hao Y."/>
            <person name="Huang J."/>
            <person name="Zhao X.W."/>
            <person name="Ke S."/>
            <person name="Chen Y.Y."/>
            <person name="Wu W.L."/>
            <person name="Hsu J.L."/>
            <person name="Lin Y.F."/>
            <person name="Huang M.D."/>
            <person name="Li C.Y."/>
            <person name="Huang L."/>
            <person name="Wang Z.W."/>
            <person name="Zhao X."/>
            <person name="Zhong W.Y."/>
            <person name="Peng D.H."/>
            <person name="Ahmad S."/>
            <person name="Lan S."/>
            <person name="Zhang J.S."/>
            <person name="Tsai W.C."/>
            <person name="Van de Peer Y."/>
            <person name="Liu Z.J."/>
        </authorList>
    </citation>
    <scope>NUCLEOTIDE SEQUENCE</scope>
    <source>
        <strain evidence="7">CP</strain>
    </source>
</reference>
<proteinExistence type="predicted"/>
<dbReference type="InterPro" id="IPR000212">
    <property type="entry name" value="DNA_helicase_UvrD/REP"/>
</dbReference>
<feature type="binding site" evidence="5">
    <location>
        <begin position="33"/>
        <end position="40"/>
    </location>
    <ligand>
        <name>ATP</name>
        <dbReference type="ChEBI" id="CHEBI:30616"/>
    </ligand>
</feature>
<dbReference type="PANTHER" id="PTHR11070">
    <property type="entry name" value="UVRD / RECB / PCRA DNA HELICASE FAMILY MEMBER"/>
    <property type="match status" value="1"/>
</dbReference>
<keyword evidence="4 5" id="KW-0067">ATP-binding</keyword>
<keyword evidence="8" id="KW-1185">Reference proteome</keyword>
<dbReference type="GO" id="GO:0016787">
    <property type="term" value="F:hydrolase activity"/>
    <property type="evidence" value="ECO:0007669"/>
    <property type="project" value="UniProtKB-UniRule"/>
</dbReference>
<sequence length="122" mass="13206">MVSDGYSKYLQSLSDVQREAACSDISVPLMIVAGPGSGKTSTMVGRLLTLLKEGIDPRNILAMTFTTAAAAEMRERIRTVAGKAIAKELMISTLHSFCLQLCRSHADKLGRTTDFLIYGHGQ</sequence>
<dbReference type="PROSITE" id="PS51198">
    <property type="entry name" value="UVRD_HELICASE_ATP_BIND"/>
    <property type="match status" value="1"/>
</dbReference>
<dbReference type="GO" id="GO:0000725">
    <property type="term" value="P:recombinational repair"/>
    <property type="evidence" value="ECO:0007669"/>
    <property type="project" value="TreeGrafter"/>
</dbReference>
<keyword evidence="1 5" id="KW-0547">Nucleotide-binding</keyword>
<dbReference type="GO" id="GO:0043138">
    <property type="term" value="F:3'-5' DNA helicase activity"/>
    <property type="evidence" value="ECO:0007669"/>
    <property type="project" value="TreeGrafter"/>
</dbReference>
<dbReference type="GO" id="GO:0005634">
    <property type="term" value="C:nucleus"/>
    <property type="evidence" value="ECO:0007669"/>
    <property type="project" value="TreeGrafter"/>
</dbReference>
<dbReference type="Gene3D" id="3.40.50.300">
    <property type="entry name" value="P-loop containing nucleotide triphosphate hydrolases"/>
    <property type="match status" value="1"/>
</dbReference>
<evidence type="ECO:0000259" key="6">
    <source>
        <dbReference type="PROSITE" id="PS51198"/>
    </source>
</evidence>
<dbReference type="PANTHER" id="PTHR11070:SF61">
    <property type="entry name" value="DNA 3'-5' HELICASE"/>
    <property type="match status" value="1"/>
</dbReference>
<name>A0AAV9DZ53_ACOCL</name>
<dbReference type="EMBL" id="JAUJYO010000010">
    <property type="protein sequence ID" value="KAK1306181.1"/>
    <property type="molecule type" value="Genomic_DNA"/>
</dbReference>
<evidence type="ECO:0000256" key="2">
    <source>
        <dbReference type="ARBA" id="ARBA00022801"/>
    </source>
</evidence>
<evidence type="ECO:0000256" key="1">
    <source>
        <dbReference type="ARBA" id="ARBA00022741"/>
    </source>
</evidence>
<dbReference type="Proteomes" id="UP001180020">
    <property type="component" value="Unassembled WGS sequence"/>
</dbReference>
<evidence type="ECO:0000313" key="7">
    <source>
        <dbReference type="EMBL" id="KAK1306181.1"/>
    </source>
</evidence>
<gene>
    <name evidence="7" type="ORF">QJS10_CPA10g01011</name>
</gene>
<dbReference type="GO" id="GO:0005524">
    <property type="term" value="F:ATP binding"/>
    <property type="evidence" value="ECO:0007669"/>
    <property type="project" value="UniProtKB-UniRule"/>
</dbReference>
<dbReference type="SUPFAM" id="SSF52540">
    <property type="entry name" value="P-loop containing nucleoside triphosphate hydrolases"/>
    <property type="match status" value="1"/>
</dbReference>
<dbReference type="InterPro" id="IPR014016">
    <property type="entry name" value="UvrD-like_ATP-bd"/>
</dbReference>
<reference evidence="7" key="2">
    <citation type="submission" date="2023-06" db="EMBL/GenBank/DDBJ databases">
        <authorList>
            <person name="Ma L."/>
            <person name="Liu K.-W."/>
            <person name="Li Z."/>
            <person name="Hsiao Y.-Y."/>
            <person name="Qi Y."/>
            <person name="Fu T."/>
            <person name="Tang G."/>
            <person name="Zhang D."/>
            <person name="Sun W.-H."/>
            <person name="Liu D.-K."/>
            <person name="Li Y."/>
            <person name="Chen G.-Z."/>
            <person name="Liu X.-D."/>
            <person name="Liao X.-Y."/>
            <person name="Jiang Y.-T."/>
            <person name="Yu X."/>
            <person name="Hao Y."/>
            <person name="Huang J."/>
            <person name="Zhao X.-W."/>
            <person name="Ke S."/>
            <person name="Chen Y.-Y."/>
            <person name="Wu W.-L."/>
            <person name="Hsu J.-L."/>
            <person name="Lin Y.-F."/>
            <person name="Huang M.-D."/>
            <person name="Li C.-Y."/>
            <person name="Huang L."/>
            <person name="Wang Z.-W."/>
            <person name="Zhao X."/>
            <person name="Zhong W.-Y."/>
            <person name="Peng D.-H."/>
            <person name="Ahmad S."/>
            <person name="Lan S."/>
            <person name="Zhang J.-S."/>
            <person name="Tsai W.-C."/>
            <person name="Van De Peer Y."/>
            <person name="Liu Z.-J."/>
        </authorList>
    </citation>
    <scope>NUCLEOTIDE SEQUENCE</scope>
    <source>
        <strain evidence="7">CP</strain>
        <tissue evidence="7">Leaves</tissue>
    </source>
</reference>
<keyword evidence="3 5" id="KW-0347">Helicase</keyword>
<dbReference type="Pfam" id="PF00580">
    <property type="entry name" value="UvrD-helicase"/>
    <property type="match status" value="1"/>
</dbReference>
<keyword evidence="2 5" id="KW-0378">Hydrolase</keyword>
<dbReference type="InterPro" id="IPR027417">
    <property type="entry name" value="P-loop_NTPase"/>
</dbReference>
<evidence type="ECO:0000313" key="8">
    <source>
        <dbReference type="Proteomes" id="UP001180020"/>
    </source>
</evidence>
<evidence type="ECO:0000256" key="4">
    <source>
        <dbReference type="ARBA" id="ARBA00022840"/>
    </source>
</evidence>
<comment type="caution">
    <text evidence="7">The sequence shown here is derived from an EMBL/GenBank/DDBJ whole genome shotgun (WGS) entry which is preliminary data.</text>
</comment>